<evidence type="ECO:0000256" key="1">
    <source>
        <dbReference type="SAM" id="MobiDB-lite"/>
    </source>
</evidence>
<keyword evidence="5" id="KW-1185">Reference proteome</keyword>
<organism evidence="4 5">
    <name type="scientific">Treponema lecithinolyticum ATCC 700332</name>
    <dbReference type="NCBI Taxonomy" id="1321815"/>
    <lineage>
        <taxon>Bacteria</taxon>
        <taxon>Pseudomonadati</taxon>
        <taxon>Spirochaetota</taxon>
        <taxon>Spirochaetia</taxon>
        <taxon>Spirochaetales</taxon>
        <taxon>Treponemataceae</taxon>
        <taxon>Treponema</taxon>
    </lineage>
</organism>
<feature type="domain" description="GerMN" evidence="3">
    <location>
        <begin position="210"/>
        <end position="301"/>
    </location>
</feature>
<evidence type="ECO:0000313" key="4">
    <source>
        <dbReference type="EMBL" id="ERJ91892.1"/>
    </source>
</evidence>
<feature type="compositionally biased region" description="Basic and acidic residues" evidence="1">
    <location>
        <begin position="132"/>
        <end position="147"/>
    </location>
</feature>
<evidence type="ECO:0000259" key="3">
    <source>
        <dbReference type="SMART" id="SM00909"/>
    </source>
</evidence>
<proteinExistence type="predicted"/>
<feature type="transmembrane region" description="Helical" evidence="2">
    <location>
        <begin position="7"/>
        <end position="28"/>
    </location>
</feature>
<keyword evidence="2" id="KW-0812">Transmembrane</keyword>
<dbReference type="Pfam" id="PF10646">
    <property type="entry name" value="Germane"/>
    <property type="match status" value="1"/>
</dbReference>
<keyword evidence="2" id="KW-1133">Transmembrane helix</keyword>
<feature type="compositionally biased region" description="Basic and acidic residues" evidence="1">
    <location>
        <begin position="154"/>
        <end position="163"/>
    </location>
</feature>
<dbReference type="EMBL" id="AWVH01000040">
    <property type="protein sequence ID" value="ERJ91892.1"/>
    <property type="molecule type" value="Genomic_DNA"/>
</dbReference>
<evidence type="ECO:0000256" key="2">
    <source>
        <dbReference type="SAM" id="Phobius"/>
    </source>
</evidence>
<protein>
    <recommendedName>
        <fullName evidence="3">GerMN domain-containing protein</fullName>
    </recommendedName>
</protein>
<comment type="caution">
    <text evidence="4">The sequence shown here is derived from an EMBL/GenBank/DDBJ whole genome shotgun (WGS) entry which is preliminary data.</text>
</comment>
<reference evidence="4 5" key="1">
    <citation type="submission" date="2013-08" db="EMBL/GenBank/DDBJ databases">
        <authorList>
            <person name="Weinstock G."/>
            <person name="Sodergren E."/>
            <person name="Wylie T."/>
            <person name="Fulton L."/>
            <person name="Fulton R."/>
            <person name="Fronick C."/>
            <person name="O'Laughlin M."/>
            <person name="Godfrey J."/>
            <person name="Miner T."/>
            <person name="Herter B."/>
            <person name="Appelbaum E."/>
            <person name="Cordes M."/>
            <person name="Lek S."/>
            <person name="Wollam A."/>
            <person name="Pepin K.H."/>
            <person name="Palsikar V.B."/>
            <person name="Mitreva M."/>
            <person name="Wilson R.K."/>
        </authorList>
    </citation>
    <scope>NUCLEOTIDE SEQUENCE [LARGE SCALE GENOMIC DNA]</scope>
    <source>
        <strain evidence="4 5">ATCC 700332</strain>
    </source>
</reference>
<dbReference type="RefSeq" id="WP_021688114.1">
    <property type="nucleotide sequence ID" value="NZ_KI260571.1"/>
</dbReference>
<gene>
    <name evidence="4" type="ORF">HMPREF9193_01900</name>
</gene>
<evidence type="ECO:0000313" key="5">
    <source>
        <dbReference type="Proteomes" id="UP000016649"/>
    </source>
</evidence>
<dbReference type="SMART" id="SM00909">
    <property type="entry name" value="Germane"/>
    <property type="match status" value="1"/>
</dbReference>
<sequence length="317" mass="33924">MKNDKKYTGVAAVFWITTALALLVVFLIKQDDIIGVLKETAFFEHVFGSEPEFVARYEMPDKDRKGNTDEQPLPGQNEVFDITGGNSLKTDQSGANGTGGTSTTGGANGLSVQEIPSGKSGTADSPVSDALSGEKKVFVPKSEDKNKKTQTPVRTDRTDKKTDAPASKTANGTQSVAKMNQYLCFIVINGDGIVERKEVNRAVPKNDLPLTSALNALLEGPGISELEKGYISLIPSGTKLLSASVSNGTASVNFSQEFAFNKYGVEGYLGQLMQVVYTATAFGTIDNVQFLIEGQKSEYLGGEGVWIGTPLNRANFK</sequence>
<feature type="region of interest" description="Disordered" evidence="1">
    <location>
        <begin position="61"/>
        <end position="172"/>
    </location>
</feature>
<keyword evidence="2" id="KW-0472">Membrane</keyword>
<dbReference type="InterPro" id="IPR019606">
    <property type="entry name" value="GerMN"/>
</dbReference>
<name>A0ABN0NWY0_TRELE</name>
<accession>A0ABN0NWY0</accession>
<feature type="compositionally biased region" description="Gly residues" evidence="1">
    <location>
        <begin position="96"/>
        <end position="108"/>
    </location>
</feature>
<dbReference type="Proteomes" id="UP000016649">
    <property type="component" value="Unassembled WGS sequence"/>
</dbReference>